<keyword evidence="4" id="KW-1185">Reference proteome</keyword>
<sequence>MTFAKETKSIKLRETHSKQDKKTESTIPSTTAKQSSYRRAQKTTPIVRRRVPQQFTPTETQSKQVCEDEKASREESSAREKSSAAKAEEVTPEVTTAKQSSYKRSQKTTPIVRRRVPRQLPPTETESKQVCKDEKESREKSSAREISSAPKAEEVTPDFECNIAPVHEEKLRMGAKSDFSGNEIGDDFVCYSKSSDEKAMPDVPQWLTEEYKEREEEQENIKLIKGDTTVTSSAQNIRLETESGTKNKMEENVLSEEELDCSSFTESSGYQRKMAELNEKFRRLKAQFSKENRQAVESTNKTMEEIKQSQARVDCIANEIEEMRRRRDEIKEDLKRLDEIGQRRDLEDKKWKEKMDMKNKKLANILEKIRAKRRKYQEETGAENDSTEGHDQQDKNSSESPESEKSKDVTIGNETVIDEDVGNEVLREPHQIIEYKSVKELEEKRKELKQLKRLEKKAIKREKLEQRERKKIEKHKLKKLSAKSSKVSEETAGVAECINQDMEATNTTAKEKSVETPKVTRIKPYVETSSHIAESKQVQAPYYSGLITNGTKNKMEENVFNEEELDCSSFTESSGYQRKMAELDEKSRRLKAQFAKENRQAVESTNKTMEEIKQSQAREDCITNEIEEIQRRRDEIKENLRRLDEKLGETFAEVDRLILGDTDSMVDETVDSQQKVIFEVTEFVMRRII</sequence>
<feature type="region of interest" description="Disordered" evidence="2">
    <location>
        <begin position="290"/>
        <end position="309"/>
    </location>
</feature>
<protein>
    <submittedName>
        <fullName evidence="3">Uncharacterized protein</fullName>
    </submittedName>
</protein>
<feature type="region of interest" description="Disordered" evidence="2">
    <location>
        <begin position="473"/>
        <end position="492"/>
    </location>
</feature>
<accession>A0A3M6TMN9</accession>
<proteinExistence type="predicted"/>
<comment type="caution">
    <text evidence="3">The sequence shown here is derived from an EMBL/GenBank/DDBJ whole genome shotgun (WGS) entry which is preliminary data.</text>
</comment>
<evidence type="ECO:0000313" key="3">
    <source>
        <dbReference type="EMBL" id="RMX42581.1"/>
    </source>
</evidence>
<reference evidence="3 4" key="1">
    <citation type="journal article" date="2018" name="Sci. Rep.">
        <title>Comparative analysis of the Pocillopora damicornis genome highlights role of immune system in coral evolution.</title>
        <authorList>
            <person name="Cunning R."/>
            <person name="Bay R.A."/>
            <person name="Gillette P."/>
            <person name="Baker A.C."/>
            <person name="Traylor-Knowles N."/>
        </authorList>
    </citation>
    <scope>NUCLEOTIDE SEQUENCE [LARGE SCALE GENOMIC DNA]</scope>
    <source>
        <strain evidence="3">RSMAS</strain>
        <tissue evidence="3">Whole animal</tissue>
    </source>
</reference>
<evidence type="ECO:0000256" key="2">
    <source>
        <dbReference type="SAM" id="MobiDB-lite"/>
    </source>
</evidence>
<feature type="region of interest" description="Disordered" evidence="2">
    <location>
        <begin position="373"/>
        <end position="423"/>
    </location>
</feature>
<dbReference type="EMBL" id="RCHS01003331">
    <property type="protein sequence ID" value="RMX42581.1"/>
    <property type="molecule type" value="Genomic_DNA"/>
</dbReference>
<feature type="compositionally biased region" description="Basic and acidic residues" evidence="2">
    <location>
        <begin position="125"/>
        <end position="143"/>
    </location>
</feature>
<feature type="compositionally biased region" description="Basic and acidic residues" evidence="2">
    <location>
        <begin position="387"/>
        <end position="408"/>
    </location>
</feature>
<name>A0A3M6TMN9_POCDA</name>
<dbReference type="Proteomes" id="UP000275408">
    <property type="component" value="Unassembled WGS sequence"/>
</dbReference>
<feature type="compositionally biased region" description="Polar residues" evidence="2">
    <location>
        <begin position="53"/>
        <end position="64"/>
    </location>
</feature>
<feature type="coiled-coil region" evidence="1">
    <location>
        <begin position="437"/>
        <end position="465"/>
    </location>
</feature>
<feature type="compositionally biased region" description="Polar residues" evidence="2">
    <location>
        <begin position="25"/>
        <end position="44"/>
    </location>
</feature>
<gene>
    <name evidence="3" type="ORF">pdam_00013393</name>
</gene>
<evidence type="ECO:0000313" key="4">
    <source>
        <dbReference type="Proteomes" id="UP000275408"/>
    </source>
</evidence>
<dbReference type="OrthoDB" id="10606869at2759"/>
<feature type="compositionally biased region" description="Basic and acidic residues" evidence="2">
    <location>
        <begin position="1"/>
        <end position="24"/>
    </location>
</feature>
<feature type="coiled-coil region" evidence="1">
    <location>
        <begin position="573"/>
        <end position="653"/>
    </location>
</feature>
<dbReference type="AlphaFoldDB" id="A0A3M6TMN9"/>
<keyword evidence="1" id="KW-0175">Coiled coil</keyword>
<evidence type="ECO:0000256" key="1">
    <source>
        <dbReference type="SAM" id="Coils"/>
    </source>
</evidence>
<feature type="compositionally biased region" description="Polar residues" evidence="2">
    <location>
        <begin position="93"/>
        <end position="109"/>
    </location>
</feature>
<feature type="compositionally biased region" description="Basic and acidic residues" evidence="2">
    <location>
        <begin position="65"/>
        <end position="89"/>
    </location>
</feature>
<organism evidence="3 4">
    <name type="scientific">Pocillopora damicornis</name>
    <name type="common">Cauliflower coral</name>
    <name type="synonym">Millepora damicornis</name>
    <dbReference type="NCBI Taxonomy" id="46731"/>
    <lineage>
        <taxon>Eukaryota</taxon>
        <taxon>Metazoa</taxon>
        <taxon>Cnidaria</taxon>
        <taxon>Anthozoa</taxon>
        <taxon>Hexacorallia</taxon>
        <taxon>Scleractinia</taxon>
        <taxon>Astrocoeniina</taxon>
        <taxon>Pocilloporidae</taxon>
        <taxon>Pocillopora</taxon>
    </lineage>
</organism>
<feature type="region of interest" description="Disordered" evidence="2">
    <location>
        <begin position="1"/>
        <end position="160"/>
    </location>
</feature>